<evidence type="ECO:0000313" key="2">
    <source>
        <dbReference type="Proteomes" id="UP000031056"/>
    </source>
</evidence>
<comment type="caution">
    <text evidence="1">The sequence shown here is derived from an EMBL/GenBank/DDBJ whole genome shotgun (WGS) entry which is preliminary data.</text>
</comment>
<dbReference type="SUPFAM" id="SSF82171">
    <property type="entry name" value="DPP6 N-terminal domain-like"/>
    <property type="match status" value="1"/>
</dbReference>
<dbReference type="OrthoDB" id="2190100at2759"/>
<dbReference type="Proteomes" id="UP000031056">
    <property type="component" value="Unassembled WGS sequence"/>
</dbReference>
<evidence type="ECO:0000313" key="1">
    <source>
        <dbReference type="EMBL" id="KHN70242.1"/>
    </source>
</evidence>
<dbReference type="GeneID" id="26261173"/>
<dbReference type="InParanoid" id="A0A0B2UMJ2"/>
<accession>A0A0B2UMJ2</accession>
<dbReference type="HOGENOM" id="CLU_474891_0_0_1"/>
<organism evidence="1 2">
    <name type="scientific">Ordospora colligata OC4</name>
    <dbReference type="NCBI Taxonomy" id="1354746"/>
    <lineage>
        <taxon>Eukaryota</taxon>
        <taxon>Fungi</taxon>
        <taxon>Fungi incertae sedis</taxon>
        <taxon>Microsporidia</taxon>
        <taxon>Ordosporidae</taxon>
        <taxon>Ordospora</taxon>
    </lineage>
</organism>
<proteinExistence type="predicted"/>
<reference evidence="1 2" key="1">
    <citation type="journal article" date="2014" name="MBio">
        <title>The Ordospora colligata genome; evolution of extreme reduction in microsporidia and host-to-parasite horizontal gene transfer.</title>
        <authorList>
            <person name="Pombert J.-F."/>
            <person name="Haag K.L."/>
            <person name="Beidas S."/>
            <person name="Ebert D."/>
            <person name="Keeling P.J."/>
        </authorList>
    </citation>
    <scope>NUCLEOTIDE SEQUENCE [LARGE SCALE GENOMIC DNA]</scope>
    <source>
        <strain evidence="1 2">OC4</strain>
    </source>
</reference>
<protein>
    <submittedName>
        <fullName evidence="1">Uncharacterized protein</fullName>
    </submittedName>
</protein>
<keyword evidence="2" id="KW-1185">Reference proteome</keyword>
<sequence length="564" mass="64996">MLNGDNRKIFICDRAIYKIREEMVEEYDKSGLVMIRARSFHKFRVAKRYGERYYFLTRGSVLVYEDLFGEPLEEVEVYGENVVDFHVHEGKVFSLVRRIGRCIGFDDLHEIMFDFQSGAYFWDEGYFYISTNKNLSRFDIATRHTEEILKDVSIKYFIVNFGMIVYVDNANIIQVIKKNVRLSYHYHSHAVVGIVVTPLESLLVVSKNKKLTRLETRRDERMALSSFDGDVVDFVYEGECVYVLTAFSLVVYDMKSGTEKGRVYSLPNFEYCKLFRAKSTEEEDPGKEIFERNVKKTKVVIPYVFLRDENMISERSLVVIKGSYVFLYDLDLEEVEKVAYFEGADCFYSNGCVITMSGRMHGGRTMKTYRIGGEGMRLMQSRECVNVANVPEDIVLDGDRLLMYFDGSFVEVVEAGILRRLKTGMIRQIEETEGGVFVLDGRGICKIGTGEWILEDKEIASFCMSGKMLFVSFLGDGVIGFQMQDGASEEKLVEDVNVIDVFSKDSVMVTSHVDEDVVILRRYRKHGEEWIKDKEMSIGDKISKVVHENVYLSVANKLHKVGFE</sequence>
<gene>
    <name evidence="1" type="ORF">M896_020780</name>
</gene>
<name>A0A0B2UMJ2_9MICR</name>
<dbReference type="EMBL" id="JOKQ01000002">
    <property type="protein sequence ID" value="KHN70242.1"/>
    <property type="molecule type" value="Genomic_DNA"/>
</dbReference>
<dbReference type="VEuPathDB" id="MicrosporidiaDB:M896_020780"/>
<dbReference type="RefSeq" id="XP_014564284.1">
    <property type="nucleotide sequence ID" value="XM_014708798.1"/>
</dbReference>
<dbReference type="AlphaFoldDB" id="A0A0B2UMJ2"/>